<keyword evidence="3" id="KW-1185">Reference proteome</keyword>
<reference evidence="2" key="1">
    <citation type="submission" date="2020-05" db="EMBL/GenBank/DDBJ databases">
        <title>WGS assembly of Panicum virgatum.</title>
        <authorList>
            <person name="Lovell J.T."/>
            <person name="Jenkins J."/>
            <person name="Shu S."/>
            <person name="Juenger T.E."/>
            <person name="Schmutz J."/>
        </authorList>
    </citation>
    <scope>NUCLEOTIDE SEQUENCE</scope>
    <source>
        <strain evidence="2">AP13</strain>
    </source>
</reference>
<evidence type="ECO:0000313" key="2">
    <source>
        <dbReference type="EMBL" id="KAG2662131.1"/>
    </source>
</evidence>
<name>A0A8T0XL22_PANVG</name>
<evidence type="ECO:0000313" key="3">
    <source>
        <dbReference type="Proteomes" id="UP000823388"/>
    </source>
</evidence>
<accession>A0A8T0XL22</accession>
<feature type="non-terminal residue" evidence="2">
    <location>
        <position position="180"/>
    </location>
</feature>
<gene>
    <name evidence="2" type="ORF">PVAP13_1KG528150</name>
</gene>
<dbReference type="EMBL" id="CM029037">
    <property type="protein sequence ID" value="KAG2662131.1"/>
    <property type="molecule type" value="Genomic_DNA"/>
</dbReference>
<feature type="region of interest" description="Disordered" evidence="1">
    <location>
        <begin position="47"/>
        <end position="70"/>
    </location>
</feature>
<comment type="caution">
    <text evidence="2">The sequence shown here is derived from an EMBL/GenBank/DDBJ whole genome shotgun (WGS) entry which is preliminary data.</text>
</comment>
<sequence>MPYDQTKGFCCRVSWPIFLALRRPEGILPIPRSGDGTTLAAVLVTTPTHPNPSPPVHRSTPPHHTTGEGDSFLAAAARPEPDRHASARRGAGAVSARTRPASLRGRIWWLPRQARVGWPSSTFVSREQAPGARHRLSLSPVATVCCAPASFLVPREGRCCRSVHRWIIRQNNYLGDLSLK</sequence>
<proteinExistence type="predicted"/>
<protein>
    <submittedName>
        <fullName evidence="2">Uncharacterized protein</fullName>
    </submittedName>
</protein>
<dbReference type="Proteomes" id="UP000823388">
    <property type="component" value="Chromosome 1K"/>
</dbReference>
<organism evidence="2 3">
    <name type="scientific">Panicum virgatum</name>
    <name type="common">Blackwell switchgrass</name>
    <dbReference type="NCBI Taxonomy" id="38727"/>
    <lineage>
        <taxon>Eukaryota</taxon>
        <taxon>Viridiplantae</taxon>
        <taxon>Streptophyta</taxon>
        <taxon>Embryophyta</taxon>
        <taxon>Tracheophyta</taxon>
        <taxon>Spermatophyta</taxon>
        <taxon>Magnoliopsida</taxon>
        <taxon>Liliopsida</taxon>
        <taxon>Poales</taxon>
        <taxon>Poaceae</taxon>
        <taxon>PACMAD clade</taxon>
        <taxon>Panicoideae</taxon>
        <taxon>Panicodae</taxon>
        <taxon>Paniceae</taxon>
        <taxon>Panicinae</taxon>
        <taxon>Panicum</taxon>
        <taxon>Panicum sect. Hiantes</taxon>
    </lineage>
</organism>
<dbReference type="AlphaFoldDB" id="A0A8T0XL22"/>
<evidence type="ECO:0000256" key="1">
    <source>
        <dbReference type="SAM" id="MobiDB-lite"/>
    </source>
</evidence>